<comment type="caution">
    <text evidence="3">The sequence shown here is derived from an EMBL/GenBank/DDBJ whole genome shotgun (WGS) entry which is preliminary data.</text>
</comment>
<dbReference type="Proteomes" id="UP000295293">
    <property type="component" value="Unassembled WGS sequence"/>
</dbReference>
<dbReference type="Gene3D" id="2.60.300.12">
    <property type="entry name" value="HesB-like domain"/>
    <property type="match status" value="1"/>
</dbReference>
<name>A0A4V3DME9_9GAMM</name>
<reference evidence="3 4" key="1">
    <citation type="submission" date="2019-03" db="EMBL/GenBank/DDBJ databases">
        <title>Genomic Encyclopedia of Type Strains, Phase IV (KMG-IV): sequencing the most valuable type-strain genomes for metagenomic binning, comparative biology and taxonomic classification.</title>
        <authorList>
            <person name="Goeker M."/>
        </authorList>
    </citation>
    <scope>NUCLEOTIDE SEQUENCE [LARGE SCALE GENOMIC DNA]</scope>
    <source>
        <strain evidence="3 4">DSM 21667</strain>
    </source>
</reference>
<dbReference type="InterPro" id="IPR017870">
    <property type="entry name" value="FeS_cluster_insertion_CS"/>
</dbReference>
<evidence type="ECO:0000313" key="4">
    <source>
        <dbReference type="Proteomes" id="UP000295293"/>
    </source>
</evidence>
<accession>A0A4V3DME9</accession>
<feature type="domain" description="Core" evidence="2">
    <location>
        <begin position="44"/>
        <end position="146"/>
    </location>
</feature>
<evidence type="ECO:0000313" key="3">
    <source>
        <dbReference type="EMBL" id="TDR43239.1"/>
    </source>
</evidence>
<dbReference type="InterPro" id="IPR000361">
    <property type="entry name" value="ATAP_core_dom"/>
</dbReference>
<dbReference type="GO" id="GO:0051537">
    <property type="term" value="F:2 iron, 2 sulfur cluster binding"/>
    <property type="evidence" value="ECO:0007669"/>
    <property type="project" value="TreeGrafter"/>
</dbReference>
<dbReference type="EMBL" id="SNZH01000007">
    <property type="protein sequence ID" value="TDR43239.1"/>
    <property type="molecule type" value="Genomic_DNA"/>
</dbReference>
<dbReference type="InterPro" id="IPR050322">
    <property type="entry name" value="Fe-S_cluster_asmbl/transfer"/>
</dbReference>
<evidence type="ECO:0000256" key="1">
    <source>
        <dbReference type="ARBA" id="ARBA00006718"/>
    </source>
</evidence>
<dbReference type="InterPro" id="IPR016092">
    <property type="entry name" value="ATAP"/>
</dbReference>
<dbReference type="PANTHER" id="PTHR10072:SF41">
    <property type="entry name" value="IRON-SULFUR CLUSTER ASSEMBLY 1 HOMOLOG, MITOCHONDRIAL"/>
    <property type="match status" value="1"/>
</dbReference>
<dbReference type="PANTHER" id="PTHR10072">
    <property type="entry name" value="IRON-SULFUR CLUSTER ASSEMBLY PROTEIN"/>
    <property type="match status" value="1"/>
</dbReference>
<dbReference type="Pfam" id="PF01521">
    <property type="entry name" value="Fe-S_biosyn"/>
    <property type="match status" value="1"/>
</dbReference>
<evidence type="ECO:0000259" key="2">
    <source>
        <dbReference type="Pfam" id="PF01521"/>
    </source>
</evidence>
<dbReference type="GO" id="GO:0016226">
    <property type="term" value="P:iron-sulfur cluster assembly"/>
    <property type="evidence" value="ECO:0007669"/>
    <property type="project" value="InterPro"/>
</dbReference>
<protein>
    <submittedName>
        <fullName evidence="3">Iron-binding apoprotein IscA</fullName>
    </submittedName>
</protein>
<sequence>MIAELAWAGARPCFSSQRPHNGPARLMPGCQLVAQAANPRMRRMTISLTTAARERMQDFLARNESAKAVRFGVKRTGCSGYSYVVDLTDRIAEDDHWVEEAGVRLVVDAKSLALLDGTSIDFQKKGLNAEFVFDNPNMTGECGCGESFTVG</sequence>
<dbReference type="SUPFAM" id="SSF89360">
    <property type="entry name" value="HesB-like domain"/>
    <property type="match status" value="1"/>
</dbReference>
<dbReference type="NCBIfam" id="TIGR00049">
    <property type="entry name" value="iron-sulfur cluster assembly accessory protein"/>
    <property type="match status" value="1"/>
</dbReference>
<gene>
    <name evidence="3" type="ORF">DFR29_107252</name>
</gene>
<keyword evidence="4" id="KW-1185">Reference proteome</keyword>
<proteinExistence type="inferred from homology"/>
<dbReference type="GO" id="GO:0005829">
    <property type="term" value="C:cytosol"/>
    <property type="evidence" value="ECO:0007669"/>
    <property type="project" value="TreeGrafter"/>
</dbReference>
<organism evidence="3 4">
    <name type="scientific">Tahibacter aquaticus</name>
    <dbReference type="NCBI Taxonomy" id="520092"/>
    <lineage>
        <taxon>Bacteria</taxon>
        <taxon>Pseudomonadati</taxon>
        <taxon>Pseudomonadota</taxon>
        <taxon>Gammaproteobacteria</taxon>
        <taxon>Lysobacterales</taxon>
        <taxon>Rhodanobacteraceae</taxon>
        <taxon>Tahibacter</taxon>
    </lineage>
</organism>
<comment type="similarity">
    <text evidence="1">Belongs to the HesB/IscA family.</text>
</comment>
<dbReference type="AlphaFoldDB" id="A0A4V3DME9"/>
<dbReference type="InterPro" id="IPR035903">
    <property type="entry name" value="HesB-like_dom_sf"/>
</dbReference>
<dbReference type="PROSITE" id="PS01152">
    <property type="entry name" value="HESB"/>
    <property type="match status" value="1"/>
</dbReference>